<proteinExistence type="predicted"/>
<feature type="compositionally biased region" description="Low complexity" evidence="1">
    <location>
        <begin position="80"/>
        <end position="101"/>
    </location>
</feature>
<evidence type="ECO:0000313" key="2">
    <source>
        <dbReference type="EMBL" id="KAF8397079.1"/>
    </source>
</evidence>
<dbReference type="OrthoDB" id="1884080at2759"/>
<dbReference type="Proteomes" id="UP000655225">
    <property type="component" value="Unassembled WGS sequence"/>
</dbReference>
<dbReference type="OMA" id="HESNCTE"/>
<keyword evidence="3" id="KW-1185">Reference proteome</keyword>
<dbReference type="EMBL" id="JABCRI010000011">
    <property type="protein sequence ID" value="KAF8397079.1"/>
    <property type="molecule type" value="Genomic_DNA"/>
</dbReference>
<dbReference type="AlphaFoldDB" id="A0A834YWD5"/>
<feature type="compositionally biased region" description="Polar residues" evidence="1">
    <location>
        <begin position="102"/>
        <end position="111"/>
    </location>
</feature>
<feature type="region of interest" description="Disordered" evidence="1">
    <location>
        <begin position="74"/>
        <end position="111"/>
    </location>
</feature>
<gene>
    <name evidence="2" type="ORF">HHK36_015986</name>
</gene>
<reference evidence="2 3" key="1">
    <citation type="submission" date="2020-04" db="EMBL/GenBank/DDBJ databases">
        <title>Plant Genome Project.</title>
        <authorList>
            <person name="Zhang R.-G."/>
        </authorList>
    </citation>
    <scope>NUCLEOTIDE SEQUENCE [LARGE SCALE GENOMIC DNA]</scope>
    <source>
        <strain evidence="2">YNK0</strain>
        <tissue evidence="2">Leaf</tissue>
    </source>
</reference>
<name>A0A834YWD5_TETSI</name>
<sequence>MANIDCRDLEESFSFSCYDLNSTLGIFSDSEDDSYFEIGLQPTPDPPESDHQEFDFFPISFSQTRTPLPLQQHLKKNPETDCSSTLDSSSGSGSSSGDESTPVVTPLSTTQLSSPRKLNMILWRLRGSSKISDVRPEDNRQMIVKTGCPELDRSRKTSKIATAINGGIMKFLIKFRSLKIRFKLVKPPHQLVISSQSNRNSDRMSEDTLHNHRRAMKPFDKWKTKSNKALGNYGGKSRVMEINVDAIKGVVEAMSLSIIGRKGKETKSCPSSIKSSPVHRGVPSENRTYARENSVQAAIAHCKRSFGGTSDFCF</sequence>
<protein>
    <submittedName>
        <fullName evidence="2">Uncharacterized protein</fullName>
    </submittedName>
</protein>
<evidence type="ECO:0000313" key="3">
    <source>
        <dbReference type="Proteomes" id="UP000655225"/>
    </source>
</evidence>
<accession>A0A834YWD5</accession>
<comment type="caution">
    <text evidence="2">The sequence shown here is derived from an EMBL/GenBank/DDBJ whole genome shotgun (WGS) entry which is preliminary data.</text>
</comment>
<evidence type="ECO:0000256" key="1">
    <source>
        <dbReference type="SAM" id="MobiDB-lite"/>
    </source>
</evidence>
<organism evidence="2 3">
    <name type="scientific">Tetracentron sinense</name>
    <name type="common">Spur-leaf</name>
    <dbReference type="NCBI Taxonomy" id="13715"/>
    <lineage>
        <taxon>Eukaryota</taxon>
        <taxon>Viridiplantae</taxon>
        <taxon>Streptophyta</taxon>
        <taxon>Embryophyta</taxon>
        <taxon>Tracheophyta</taxon>
        <taxon>Spermatophyta</taxon>
        <taxon>Magnoliopsida</taxon>
        <taxon>Trochodendrales</taxon>
        <taxon>Trochodendraceae</taxon>
        <taxon>Tetracentron</taxon>
    </lineage>
</organism>